<accession>W4JMM4</accession>
<sequence length="466" mass="50139">MLLLGRPAASGLSLIGKGGVDSQQSQDVMIRSQDSDLIRWSMTASHPIPIHPNTTANGNMSGLLKQVASAYALAASSMHRCVPAGPRPPTFSFPARSGGAHPPANQTNDPTDRGMHPGPEYRRTRGSASHVVFDERTPARPPPQCLGAMEVAGGGVRSTGAAYPDGLRHLERSHSARQVRKGIGDPREFARCGVELPAASRSPHGQPTARSRVQMRDMTYVAKRDVRCVCEAGLDGDAMTAGILASPAFGFPRALLRLLRATRNPSPRLSWATSIPRTSRVITESAKAKTYRGIEVERVDSSGANERRGEERRGEEVKCGECGAPAPRCSRWFHTLEADVRVETRKRDGACRAREDKKAADNRGGRQREKANEREALPDARSWLGDPRGRDTGGPSSREPGRLQSTTASGLPFCAPEVGVCILVHEMSEVPAILGLLGIAVGMPIQHILLRGTEWGGGKVDFEEGI</sequence>
<dbReference type="GeneID" id="20675730"/>
<feature type="region of interest" description="Disordered" evidence="1">
    <location>
        <begin position="87"/>
        <end position="128"/>
    </location>
</feature>
<name>W4JMM4_HETIT</name>
<evidence type="ECO:0000256" key="1">
    <source>
        <dbReference type="SAM" id="MobiDB-lite"/>
    </source>
</evidence>
<evidence type="ECO:0000313" key="2">
    <source>
        <dbReference type="EMBL" id="ETW74792.1"/>
    </source>
</evidence>
<dbReference type="KEGG" id="hir:HETIRDRAFT_447092"/>
<dbReference type="RefSeq" id="XP_009553269.1">
    <property type="nucleotide sequence ID" value="XM_009554974.1"/>
</dbReference>
<dbReference type="Proteomes" id="UP000030671">
    <property type="component" value="Unassembled WGS sequence"/>
</dbReference>
<proteinExistence type="predicted"/>
<feature type="compositionally biased region" description="Basic and acidic residues" evidence="1">
    <location>
        <begin position="110"/>
        <end position="123"/>
    </location>
</feature>
<dbReference type="HOGENOM" id="CLU_586666_0_0_1"/>
<feature type="region of interest" description="Disordered" evidence="1">
    <location>
        <begin position="347"/>
        <end position="409"/>
    </location>
</feature>
<dbReference type="AlphaFoldDB" id="W4JMM4"/>
<protein>
    <submittedName>
        <fullName evidence="2">Uncharacterized protein</fullName>
    </submittedName>
</protein>
<dbReference type="EMBL" id="KI925467">
    <property type="protein sequence ID" value="ETW74792.1"/>
    <property type="molecule type" value="Genomic_DNA"/>
</dbReference>
<evidence type="ECO:0000313" key="3">
    <source>
        <dbReference type="Proteomes" id="UP000030671"/>
    </source>
</evidence>
<keyword evidence="3" id="KW-1185">Reference proteome</keyword>
<gene>
    <name evidence="2" type="ORF">HETIRDRAFT_447092</name>
</gene>
<reference evidence="2 3" key="1">
    <citation type="journal article" date="2012" name="New Phytol.">
        <title>Insight into trade-off between wood decay and parasitism from the genome of a fungal forest pathogen.</title>
        <authorList>
            <person name="Olson A."/>
            <person name="Aerts A."/>
            <person name="Asiegbu F."/>
            <person name="Belbahri L."/>
            <person name="Bouzid O."/>
            <person name="Broberg A."/>
            <person name="Canback B."/>
            <person name="Coutinho P.M."/>
            <person name="Cullen D."/>
            <person name="Dalman K."/>
            <person name="Deflorio G."/>
            <person name="van Diepen L.T."/>
            <person name="Dunand C."/>
            <person name="Duplessis S."/>
            <person name="Durling M."/>
            <person name="Gonthier P."/>
            <person name="Grimwood J."/>
            <person name="Fossdal C.G."/>
            <person name="Hansson D."/>
            <person name="Henrissat B."/>
            <person name="Hietala A."/>
            <person name="Himmelstrand K."/>
            <person name="Hoffmeister D."/>
            <person name="Hogberg N."/>
            <person name="James T.Y."/>
            <person name="Karlsson M."/>
            <person name="Kohler A."/>
            <person name="Kues U."/>
            <person name="Lee Y.H."/>
            <person name="Lin Y.C."/>
            <person name="Lind M."/>
            <person name="Lindquist E."/>
            <person name="Lombard V."/>
            <person name="Lucas S."/>
            <person name="Lunden K."/>
            <person name="Morin E."/>
            <person name="Murat C."/>
            <person name="Park J."/>
            <person name="Raffaello T."/>
            <person name="Rouze P."/>
            <person name="Salamov A."/>
            <person name="Schmutz J."/>
            <person name="Solheim H."/>
            <person name="Stahlberg J."/>
            <person name="Velez H."/>
            <person name="de Vries R.P."/>
            <person name="Wiebenga A."/>
            <person name="Woodward S."/>
            <person name="Yakovlev I."/>
            <person name="Garbelotto M."/>
            <person name="Martin F."/>
            <person name="Grigoriev I.V."/>
            <person name="Stenlid J."/>
        </authorList>
    </citation>
    <scope>NUCLEOTIDE SEQUENCE [LARGE SCALE GENOMIC DNA]</scope>
    <source>
        <strain evidence="2 3">TC 32-1</strain>
    </source>
</reference>
<organism evidence="2 3">
    <name type="scientific">Heterobasidion irregulare (strain TC 32-1)</name>
    <dbReference type="NCBI Taxonomy" id="747525"/>
    <lineage>
        <taxon>Eukaryota</taxon>
        <taxon>Fungi</taxon>
        <taxon>Dikarya</taxon>
        <taxon>Basidiomycota</taxon>
        <taxon>Agaricomycotina</taxon>
        <taxon>Agaricomycetes</taxon>
        <taxon>Russulales</taxon>
        <taxon>Bondarzewiaceae</taxon>
        <taxon>Heterobasidion</taxon>
        <taxon>Heterobasidion annosum species complex</taxon>
    </lineage>
</organism>
<feature type="compositionally biased region" description="Basic and acidic residues" evidence="1">
    <location>
        <begin position="347"/>
        <end position="378"/>
    </location>
</feature>
<dbReference type="InParanoid" id="W4JMM4"/>